<dbReference type="InterPro" id="IPR000477">
    <property type="entry name" value="RT_dom"/>
</dbReference>
<evidence type="ECO:0000259" key="1">
    <source>
        <dbReference type="Pfam" id="PF00078"/>
    </source>
</evidence>
<proteinExistence type="predicted"/>
<dbReference type="AlphaFoldDB" id="C5LKG4"/>
<dbReference type="Gene3D" id="3.10.10.10">
    <property type="entry name" value="HIV Type 1 Reverse Transcriptase, subunit A, domain 1"/>
    <property type="match status" value="1"/>
</dbReference>
<dbReference type="EMBL" id="GG682792">
    <property type="protein sequence ID" value="EER02798.1"/>
    <property type="molecule type" value="Genomic_DNA"/>
</dbReference>
<dbReference type="PANTHER" id="PTHR24559:SF444">
    <property type="entry name" value="REVERSE TRANSCRIPTASE DOMAIN-CONTAINING PROTEIN"/>
    <property type="match status" value="1"/>
</dbReference>
<dbReference type="Pfam" id="PF00078">
    <property type="entry name" value="RVT_1"/>
    <property type="match status" value="1"/>
</dbReference>
<dbReference type="InterPro" id="IPR043128">
    <property type="entry name" value="Rev_trsase/Diguanyl_cyclase"/>
</dbReference>
<organism evidence="3">
    <name type="scientific">Perkinsus marinus (strain ATCC 50983 / TXsc)</name>
    <dbReference type="NCBI Taxonomy" id="423536"/>
    <lineage>
        <taxon>Eukaryota</taxon>
        <taxon>Sar</taxon>
        <taxon>Alveolata</taxon>
        <taxon>Perkinsozoa</taxon>
        <taxon>Perkinsea</taxon>
        <taxon>Perkinsida</taxon>
        <taxon>Perkinsidae</taxon>
        <taxon>Perkinsus</taxon>
    </lineage>
</organism>
<dbReference type="RefSeq" id="XP_002770982.1">
    <property type="nucleotide sequence ID" value="XM_002770936.1"/>
</dbReference>
<dbReference type="SUPFAM" id="SSF56672">
    <property type="entry name" value="DNA/RNA polymerases"/>
    <property type="match status" value="1"/>
</dbReference>
<dbReference type="GeneID" id="9050952"/>
<dbReference type="Proteomes" id="UP000007800">
    <property type="component" value="Unassembled WGS sequence"/>
</dbReference>
<reference evidence="2 3" key="1">
    <citation type="submission" date="2008-07" db="EMBL/GenBank/DDBJ databases">
        <authorList>
            <person name="El-Sayed N."/>
            <person name="Caler E."/>
            <person name="Inman J."/>
            <person name="Amedeo P."/>
            <person name="Hass B."/>
            <person name="Wortman J."/>
        </authorList>
    </citation>
    <scope>NUCLEOTIDE SEQUENCE [LARGE SCALE GENOMIC DNA]</scope>
    <source>
        <strain evidence="3">ATCC 50983 / TXsc</strain>
    </source>
</reference>
<dbReference type="PANTHER" id="PTHR24559">
    <property type="entry name" value="TRANSPOSON TY3-I GAG-POL POLYPROTEIN"/>
    <property type="match status" value="1"/>
</dbReference>
<keyword evidence="2" id="KW-0695">RNA-directed DNA polymerase</keyword>
<gene>
    <name evidence="2" type="ORF">Pmar_PMAR022224</name>
</gene>
<evidence type="ECO:0000313" key="2">
    <source>
        <dbReference type="EMBL" id="EER02798.1"/>
    </source>
</evidence>
<dbReference type="GO" id="GO:0003964">
    <property type="term" value="F:RNA-directed DNA polymerase activity"/>
    <property type="evidence" value="ECO:0007669"/>
    <property type="project" value="UniProtKB-KW"/>
</dbReference>
<dbReference type="InterPro" id="IPR053134">
    <property type="entry name" value="RNA-dir_DNA_polymerase"/>
</dbReference>
<feature type="domain" description="Reverse transcriptase" evidence="1">
    <location>
        <begin position="113"/>
        <end position="205"/>
    </location>
</feature>
<accession>C5LKG4</accession>
<dbReference type="CDD" id="cd01647">
    <property type="entry name" value="RT_LTR"/>
    <property type="match status" value="1"/>
</dbReference>
<keyword evidence="3" id="KW-1185">Reference proteome</keyword>
<dbReference type="OrthoDB" id="435108at2759"/>
<keyword evidence="2" id="KW-0808">Transferase</keyword>
<sequence length="205" mass="23256">MLQGDDLAMTLDYAVPNFHDEKVTFPIFDVSKPETRRYGALCEEYSSFFVNKPGHCGLVEHGIPITDDVPVAERTRPLPHKWRAEISAQLEELERDGHIIHSTSPYKFPCVFVPEKNGKVRMFVDYRSLNKVAKVDSYPLPQPDDVQEHLSGASVFLILDLRSGYWQLQVRPSDCHRTAFCSGPGFPLHEWVRMPLGLSNAPASF</sequence>
<keyword evidence="2" id="KW-0548">Nucleotidyltransferase</keyword>
<protein>
    <submittedName>
        <fullName evidence="2">Reverse transcriptase, putative</fullName>
    </submittedName>
</protein>
<dbReference type="Gene3D" id="3.30.70.270">
    <property type="match status" value="1"/>
</dbReference>
<dbReference type="InParanoid" id="C5LKG4"/>
<name>C5LKG4_PERM5</name>
<evidence type="ECO:0000313" key="3">
    <source>
        <dbReference type="Proteomes" id="UP000007800"/>
    </source>
</evidence>
<dbReference type="InterPro" id="IPR043502">
    <property type="entry name" value="DNA/RNA_pol_sf"/>
</dbReference>